<dbReference type="SMART" id="SM00248">
    <property type="entry name" value="ANK"/>
    <property type="match status" value="19"/>
</dbReference>
<dbReference type="InterPro" id="IPR002110">
    <property type="entry name" value="Ankyrin_rpt"/>
</dbReference>
<evidence type="ECO:0000313" key="5">
    <source>
        <dbReference type="EMBL" id="KAF4340163.1"/>
    </source>
</evidence>
<dbReference type="PROSITE" id="PS50297">
    <property type="entry name" value="ANK_REP_REGION"/>
    <property type="match status" value="2"/>
</dbReference>
<keyword evidence="1" id="KW-0677">Repeat</keyword>
<evidence type="ECO:0000259" key="4">
    <source>
        <dbReference type="PROSITE" id="PS50837"/>
    </source>
</evidence>
<dbReference type="InterPro" id="IPR036770">
    <property type="entry name" value="Ankyrin_rpt-contain_sf"/>
</dbReference>
<dbReference type="SUPFAM" id="SSF53167">
    <property type="entry name" value="Purine and uridine phosphorylases"/>
    <property type="match status" value="1"/>
</dbReference>
<dbReference type="InterPro" id="IPR035994">
    <property type="entry name" value="Nucleoside_phosphorylase_sf"/>
</dbReference>
<dbReference type="EMBL" id="PVQB02000246">
    <property type="protein sequence ID" value="KAF4340163.1"/>
    <property type="molecule type" value="Genomic_DNA"/>
</dbReference>
<feature type="repeat" description="ANK" evidence="3">
    <location>
        <begin position="898"/>
        <end position="930"/>
    </location>
</feature>
<evidence type="ECO:0000313" key="6">
    <source>
        <dbReference type="Proteomes" id="UP000730481"/>
    </source>
</evidence>
<dbReference type="Gene3D" id="3.40.50.1580">
    <property type="entry name" value="Nucleoside phosphorylase domain"/>
    <property type="match status" value="1"/>
</dbReference>
<dbReference type="InterPro" id="IPR054471">
    <property type="entry name" value="GPIID_WHD"/>
</dbReference>
<dbReference type="Pfam" id="PF24883">
    <property type="entry name" value="NPHP3_N"/>
    <property type="match status" value="1"/>
</dbReference>
<sequence>MARQLARDDYTIGWVCALAVELTAAQEMLGEEHQDLPQDEDDNNVYTLGSIGKHNIVLAALPSGLMGIASATAVAQQMRSSFRSIRFGLMVGVGGSVPSPQVDIRLGDVVVSLPEKGHGGVIQYDFGKATPSGFEPSGFLNAPPHILLAAVTKLRAAFDRGRSLFPQHLARFEKLSKFTRKSAGDDVLFEADYVHEGQRYDCTLCKADQQIPRQPRESTTPLIHYGTIACGNQTKKWQPYASAAAAAFAKELLSYIPVTVVATSQILTVLAPLPREYMFLTNMFIHLGTSTTNPGRTLGGLSDQQRREVLQWVSDIPYLKHQTEAFRDVLKGTGQWLLRGEAYLKWKSSSTFSILWIHGIPGAGKTKLMSIIINDLVERKQSATQPIAYFFAMRSTTDARRTDPEEILRSILLQIVASDPSSPISPMLLQAYSNRQKHNFAQGLFDVLESVELISSLVRESKVTHIIIDGLDEIHGNDAHDVLEALESIVECSQGLVRVAIASRDRPDIVNRLRHFPDINVVPTKNDSDIRQFIISRVDRMIKSGQLLGGVVSPELRAEIIEVLCNKAQGMFQWVRSSIQYLLFLNVEADIRKELGRLPPDLMDTYKPIYTHIKTFGQQGRALAHRVLSWLLCAGRALSTTELVAAVSVDSNGAYTKMSVSDIIRVCYTLVVLDRESNIVRLAHLSVQEFLESHEDFALELRHKIVAERCLIACLQVNTGSEGLAKANNLLYEYAAVYWAMHCRESRHGRSPKGLPAQGGAQNNQLYQLFNRFMLKETSGSPEFERCARDACRFVRDPRYNMPTSALGKRSWIREQGIEEKLFSCIWSPDGGASRTPNFTAAVWDFREVFLSAYRTQPSDLLSANCLQQTVLVLATLHQHEKLTMRLLDLGADASHGMGVKPIHCAAWTGNLTILNLLLARGAAIDSLPGNFTPLMSIAHRTPLMMAAHRGHTKIVERLLECFLVLLDSGANIQTRDQEGRTALHLAVAKGSNQIVKRILSCPVAEINPILADIETSVLLLAIRGHQSSIVAALLDDGRIDTKLLYKEWTALFWAAFHGSDNLVEMMLRHAWVNKKENLLQSRIDSLAVYHHGPVAGCWSNRAPVLLEFGDNEESGRRLSTALLATREPVLLVLLNLPVRDPNERDQWGRSPLWWAVSTGNAETATRLIAIPDVDINTPDRIWNLSPLLVAILGNRTAIAHALLSRADADVVARASEMGQTALIQAARLGRTTVVKRLTERPDHGYPGLTDLRWRRTALSWAVGEGHVASAALLLALPDCNLNCADATGRAAISYAAESAPLELVQSMLQHPLVDQLARDNQGRTIFWSAAANDNMALIKDLLSGISKPLFTDSFLFMKDYNMQGPVSAAALNGRADAIRVMLEFSSVQSALEVREHDIDYRTPLMLASIAGHQEVVRVLVESYPCIDVLAPRDLDGRMALSLAAQYGHIDLVMLLTEAFKRLARSDDDLCEQLCYARDQQGRTALSWAAEFGQEQVLEYLATVNEVGILETRDVRGRSPLSWAASGGHYSTFSFLLANCSDATADKDSDGHSSAYWAAKNGHVYIASMFNSHVKRAAAAHGDVDDNDGPDMPMTMFWEPHQQSSRWQQTKTMYKDMATGRSLLSEAAEYGQVAVVRALLRNRTTAIDVNSVDNEGRPPVWHAIRGGRKTIV</sequence>
<dbReference type="OrthoDB" id="1577640at2759"/>
<organism evidence="5 6">
    <name type="scientific">Fusarium beomiforme</name>
    <dbReference type="NCBI Taxonomy" id="44412"/>
    <lineage>
        <taxon>Eukaryota</taxon>
        <taxon>Fungi</taxon>
        <taxon>Dikarya</taxon>
        <taxon>Ascomycota</taxon>
        <taxon>Pezizomycotina</taxon>
        <taxon>Sordariomycetes</taxon>
        <taxon>Hypocreomycetidae</taxon>
        <taxon>Hypocreales</taxon>
        <taxon>Nectriaceae</taxon>
        <taxon>Fusarium</taxon>
        <taxon>Fusarium burgessii species complex</taxon>
    </lineage>
</organism>
<evidence type="ECO:0000256" key="1">
    <source>
        <dbReference type="ARBA" id="ARBA00022737"/>
    </source>
</evidence>
<dbReference type="Pfam" id="PF12796">
    <property type="entry name" value="Ank_2"/>
    <property type="match status" value="3"/>
</dbReference>
<evidence type="ECO:0000256" key="3">
    <source>
        <dbReference type="PROSITE-ProRule" id="PRU00023"/>
    </source>
</evidence>
<comment type="caution">
    <text evidence="5">The sequence shown here is derived from an EMBL/GenBank/DDBJ whole genome shotgun (WGS) entry which is preliminary data.</text>
</comment>
<accession>A0A9P5AKK3</accession>
<dbReference type="PANTHER" id="PTHR24198">
    <property type="entry name" value="ANKYRIN REPEAT AND PROTEIN KINASE DOMAIN-CONTAINING PROTEIN"/>
    <property type="match status" value="1"/>
</dbReference>
<feature type="repeat" description="ANK" evidence="3">
    <location>
        <begin position="939"/>
        <end position="978"/>
    </location>
</feature>
<dbReference type="Gene3D" id="3.40.50.300">
    <property type="entry name" value="P-loop containing nucleotide triphosphate hydrolases"/>
    <property type="match status" value="1"/>
</dbReference>
<evidence type="ECO:0000256" key="2">
    <source>
        <dbReference type="ARBA" id="ARBA00023043"/>
    </source>
</evidence>
<keyword evidence="2 3" id="KW-0040">ANK repeat</keyword>
<dbReference type="GO" id="GO:0009116">
    <property type="term" value="P:nucleoside metabolic process"/>
    <property type="evidence" value="ECO:0007669"/>
    <property type="project" value="InterPro"/>
</dbReference>
<proteinExistence type="predicted"/>
<dbReference type="InterPro" id="IPR056884">
    <property type="entry name" value="NPHP3-like_N"/>
</dbReference>
<dbReference type="Proteomes" id="UP000730481">
    <property type="component" value="Unassembled WGS sequence"/>
</dbReference>
<reference evidence="5" key="2">
    <citation type="submission" date="2020-02" db="EMBL/GenBank/DDBJ databases">
        <title>Identification and distribution of gene clusters putatively required for synthesis of sphingolipid metabolism inhibitors in phylogenetically diverse species of the filamentous fungus Fusarium.</title>
        <authorList>
            <person name="Kim H.-S."/>
            <person name="Busman M."/>
            <person name="Brown D.W."/>
            <person name="Divon H."/>
            <person name="Uhlig S."/>
            <person name="Proctor R.H."/>
        </authorList>
    </citation>
    <scope>NUCLEOTIDE SEQUENCE</scope>
    <source>
        <strain evidence="5">NRRL 25174</strain>
    </source>
</reference>
<dbReference type="InterPro" id="IPR007111">
    <property type="entry name" value="NACHT_NTPase"/>
</dbReference>
<feature type="domain" description="NACHT" evidence="4">
    <location>
        <begin position="353"/>
        <end position="491"/>
    </location>
</feature>
<dbReference type="SUPFAM" id="SSF48403">
    <property type="entry name" value="Ankyrin repeat"/>
    <property type="match status" value="3"/>
</dbReference>
<keyword evidence="6" id="KW-1185">Reference proteome</keyword>
<dbReference type="GO" id="GO:0003824">
    <property type="term" value="F:catalytic activity"/>
    <property type="evidence" value="ECO:0007669"/>
    <property type="project" value="InterPro"/>
</dbReference>
<dbReference type="PANTHER" id="PTHR24198:SF165">
    <property type="entry name" value="ANKYRIN REPEAT-CONTAINING PROTEIN-RELATED"/>
    <property type="match status" value="1"/>
</dbReference>
<name>A0A9P5AKK3_9HYPO</name>
<gene>
    <name evidence="5" type="ORF">FBEOM_5860</name>
</gene>
<dbReference type="PROSITE" id="PS50088">
    <property type="entry name" value="ANK_REPEAT"/>
    <property type="match status" value="3"/>
</dbReference>
<dbReference type="Pfam" id="PF22939">
    <property type="entry name" value="WHD_GPIID"/>
    <property type="match status" value="1"/>
</dbReference>
<feature type="repeat" description="ANK" evidence="3">
    <location>
        <begin position="979"/>
        <end position="1001"/>
    </location>
</feature>
<dbReference type="SUPFAM" id="SSF52540">
    <property type="entry name" value="P-loop containing nucleoside triphosphate hydrolases"/>
    <property type="match status" value="1"/>
</dbReference>
<dbReference type="PROSITE" id="PS50837">
    <property type="entry name" value="NACHT"/>
    <property type="match status" value="1"/>
</dbReference>
<dbReference type="InterPro" id="IPR027417">
    <property type="entry name" value="P-loop_NTPase"/>
</dbReference>
<dbReference type="Gene3D" id="1.25.40.20">
    <property type="entry name" value="Ankyrin repeat-containing domain"/>
    <property type="match status" value="6"/>
</dbReference>
<protein>
    <submittedName>
        <fullName evidence="5">TPR repeat</fullName>
    </submittedName>
</protein>
<reference evidence="5" key="1">
    <citation type="journal article" date="2017" name="Mycologia">
        <title>Fusarium algeriense, sp. nov., a novel toxigenic crown rot pathogen of durum wheat from Algeria is nested in the Fusarium burgessii species complex.</title>
        <authorList>
            <person name="Laraba I."/>
            <person name="Keddad A."/>
            <person name="Boureghda H."/>
            <person name="Abdallah N."/>
            <person name="Vaughan M.M."/>
            <person name="Proctor R.H."/>
            <person name="Busman M."/>
            <person name="O'Donnell K."/>
        </authorList>
    </citation>
    <scope>NUCLEOTIDE SEQUENCE</scope>
    <source>
        <strain evidence="5">NRRL 25174</strain>
    </source>
</reference>